<proteinExistence type="inferred from homology"/>
<evidence type="ECO:0000256" key="2">
    <source>
        <dbReference type="ARBA" id="ARBA00022598"/>
    </source>
</evidence>
<dbReference type="InterPro" id="IPR053870">
    <property type="entry name" value="TiaS-like_TCKD"/>
</dbReference>
<comment type="catalytic activity">
    <reaction evidence="6">
        <text>cytidine(34) in tRNA(Ile2) + agmatine + ATP + H2O = 2-agmatinylcytidine(34) in tRNA(Ile2) + AMP + 2 phosphate + 2 H(+)</text>
        <dbReference type="Rhea" id="RHEA:43608"/>
        <dbReference type="Rhea" id="RHEA-COMP:10625"/>
        <dbReference type="Rhea" id="RHEA-COMP:10626"/>
        <dbReference type="ChEBI" id="CHEBI:15377"/>
        <dbReference type="ChEBI" id="CHEBI:15378"/>
        <dbReference type="ChEBI" id="CHEBI:30616"/>
        <dbReference type="ChEBI" id="CHEBI:43474"/>
        <dbReference type="ChEBI" id="CHEBI:58145"/>
        <dbReference type="ChEBI" id="CHEBI:82748"/>
        <dbReference type="ChEBI" id="CHEBI:83545"/>
        <dbReference type="ChEBI" id="CHEBI:456215"/>
        <dbReference type="EC" id="6.3.4.22"/>
    </reaction>
</comment>
<evidence type="ECO:0000256" key="1">
    <source>
        <dbReference type="ARBA" id="ARBA00022490"/>
    </source>
</evidence>
<dbReference type="EMBL" id="JOSY01000068">
    <property type="protein sequence ID" value="KFM14907.1"/>
    <property type="molecule type" value="Genomic_DNA"/>
</dbReference>
<dbReference type="Gene3D" id="2.40.50.1010">
    <property type="match status" value="1"/>
</dbReference>
<evidence type="ECO:0000256" key="6">
    <source>
        <dbReference type="HAMAP-Rule" id="MF_01892"/>
    </source>
</evidence>
<comment type="similarity">
    <text evidence="6">Belongs to the TiaS family.</text>
</comment>
<keyword evidence="11" id="KW-1185">Reference proteome</keyword>
<keyword evidence="3 6" id="KW-0819">tRNA processing</keyword>
<dbReference type="PANTHER" id="PTHR40705">
    <property type="entry name" value="TRNA(ILE2) 2-AGMATINYLCYTIDINE SYNTHETASE TIAS"/>
    <property type="match status" value="1"/>
</dbReference>
<dbReference type="EC" id="6.3.4.22" evidence="6"/>
<keyword evidence="1 6" id="KW-0963">Cytoplasm</keyword>
<dbReference type="Proteomes" id="UP000029386">
    <property type="component" value="Unassembled WGS sequence"/>
</dbReference>
<dbReference type="CDD" id="cd04482">
    <property type="entry name" value="RPA2_OBF_like"/>
    <property type="match status" value="1"/>
</dbReference>
<comment type="subcellular location">
    <subcellularLocation>
        <location evidence="6">Cytoplasm</location>
    </subcellularLocation>
</comment>
<dbReference type="Pfam" id="PF22641">
    <property type="entry name" value="TiaS_TCKD"/>
    <property type="match status" value="1"/>
</dbReference>
<comment type="caution">
    <text evidence="10">The sequence shown here is derived from an EMBL/GenBank/DDBJ whole genome shotgun (WGS) entry which is preliminary data.</text>
</comment>
<dbReference type="InterPro" id="IPR024913">
    <property type="entry name" value="tRNA_Ile2__agm2C_synt"/>
</dbReference>
<evidence type="ECO:0000256" key="3">
    <source>
        <dbReference type="ARBA" id="ARBA00022694"/>
    </source>
</evidence>
<evidence type="ECO:0000313" key="10">
    <source>
        <dbReference type="EMBL" id="KFM14907.1"/>
    </source>
</evidence>
<name>A0A087RN53_9ARCH</name>
<dbReference type="GO" id="GO:0005524">
    <property type="term" value="F:ATP binding"/>
    <property type="evidence" value="ECO:0007669"/>
    <property type="project" value="UniProtKB-KW"/>
</dbReference>
<evidence type="ECO:0000256" key="5">
    <source>
        <dbReference type="ARBA" id="ARBA00022840"/>
    </source>
</evidence>
<reference evidence="10 11" key="1">
    <citation type="submission" date="2014-06" db="EMBL/GenBank/DDBJ databases">
        <authorList>
            <person name="Ngugi D.K."/>
            <person name="Blom J."/>
            <person name="Alam I."/>
            <person name="Rashid M."/>
            <person name="Baalawi W."/>
            <person name="Zhang G."/>
            <person name="Hikmawan T."/>
            <person name="Guan Y."/>
            <person name="Antunes A."/>
            <person name="Siam R."/>
            <person name="El-Dorry H."/>
            <person name="Bajic V."/>
            <person name="Stingl U."/>
        </authorList>
    </citation>
    <scope>NUCLEOTIDE SEQUENCE [LARGE SCALE GENOMIC DNA]</scope>
    <source>
        <strain evidence="10">SCGC AAA799-D11</strain>
    </source>
</reference>
<gene>
    <name evidence="6 10" type="primary">tiaS</name>
    <name evidence="10" type="ORF">AAA799D11_01487</name>
</gene>
<dbReference type="GO" id="GO:0016879">
    <property type="term" value="F:ligase activity, forming carbon-nitrogen bonds"/>
    <property type="evidence" value="ECO:0007669"/>
    <property type="project" value="UniProtKB-UniRule"/>
</dbReference>
<dbReference type="InterPro" id="IPR055394">
    <property type="entry name" value="Zn_ribbon_TiaS"/>
</dbReference>
<evidence type="ECO:0000259" key="9">
    <source>
        <dbReference type="Pfam" id="PF23783"/>
    </source>
</evidence>
<evidence type="ECO:0000259" key="7">
    <source>
        <dbReference type="Pfam" id="PF08489"/>
    </source>
</evidence>
<accession>A0A087RN53</accession>
<dbReference type="PATRIC" id="fig|1502291.3.peg.1319"/>
<feature type="domain" description="TiaS-like TCKD" evidence="8">
    <location>
        <begin position="17"/>
        <end position="146"/>
    </location>
</feature>
<feature type="domain" description="TiaS C-terminal zinc ribbon" evidence="9">
    <location>
        <begin position="367"/>
        <end position="407"/>
    </location>
</feature>
<dbReference type="AlphaFoldDB" id="A0A087RN53"/>
<dbReference type="InterPro" id="IPR013696">
    <property type="entry name" value="TiaS_FLD"/>
</dbReference>
<evidence type="ECO:0000313" key="11">
    <source>
        <dbReference type="Proteomes" id="UP000029386"/>
    </source>
</evidence>
<protein>
    <recommendedName>
        <fullName evidence="6">tRNA(Ile2) 2-agmatinylcytidine synthetase TiaS</fullName>
        <shortName evidence="6">tRNA(Ile2)-agm2C synthetase</shortName>
        <ecNumber evidence="6">6.3.4.22</ecNumber>
    </recommendedName>
    <alternativeName>
        <fullName evidence="6">tRNA(Ile2) agmatidine synthetase</fullName>
    </alternativeName>
</protein>
<dbReference type="STRING" id="1502291.AAA799D11_01487"/>
<keyword evidence="2 6" id="KW-0436">Ligase</keyword>
<dbReference type="HAMAP" id="MF_01892">
    <property type="entry name" value="tRNA_Ile2_agm2C_synt"/>
    <property type="match status" value="1"/>
</dbReference>
<sequence>MSELITENVVKKTTLNIGFDDTDSPKGMCTTFLAYKVVDLLKKQKTEFLDFPKLIRFNPNIPWKTRGNGAVSIKIKTSNPSKVKNQIKSLVSKYSDTKNGANPGLVFFESDSIPNEFTEFSDLALWQLINRNNAKKFAKKNNLEYFYKGNGQGLVGAIGAIGYDFHDHTLELLSYRKKHKFGKERKISITSVKEMQEKTFPDTFNSFDTKKGRVLITPHGPDPVFFGVRGENVDSLIYASKIIKSKEKLDGYMIFKSNQGTGDHLKNELTIQTMKPYASGKLTGIVSNSPKVVKGGHVFFKILSNDNEFWCAVYKPTGMSTIASNLIKGDKISVGGGVRKASKSFPRIINLEFIDIISLEKQIKISNPICKKCNKKMKSKGKGQGFQCIRCGKKSSRKINEVIPRKLIKQLYLPKVSAHRHLTRPQQRQGIQNKSTNFKNSQSWFCVYQN</sequence>
<organism evidence="10 11">
    <name type="scientific">Marine Group I thaumarchaeote SCGC AAA799-D11</name>
    <dbReference type="NCBI Taxonomy" id="1502291"/>
    <lineage>
        <taxon>Archaea</taxon>
        <taxon>Nitrososphaerota</taxon>
        <taxon>Marine Group I</taxon>
    </lineage>
</organism>
<keyword evidence="5 6" id="KW-0067">ATP-binding</keyword>
<feature type="domain" description="TiaS FLD" evidence="7">
    <location>
        <begin position="151"/>
        <end position="264"/>
    </location>
</feature>
<dbReference type="Pfam" id="PF08489">
    <property type="entry name" value="TiaS_FLD"/>
    <property type="match status" value="1"/>
</dbReference>
<keyword evidence="4 6" id="KW-0547">Nucleotide-binding</keyword>
<dbReference type="GO" id="GO:0002101">
    <property type="term" value="P:tRNA wobble cytosine modification"/>
    <property type="evidence" value="ECO:0007669"/>
    <property type="project" value="UniProtKB-UniRule"/>
</dbReference>
<comment type="function">
    <text evidence="6">ATP-dependent agmatine transferase that catalyzes the formation of 2-agmatinylcytidine (agm2C) at the wobble position (C34) of tRNA(Ile2), converting the codon specificity from AUG to AUA.</text>
</comment>
<dbReference type="Gene3D" id="3.30.70.2200">
    <property type="match status" value="1"/>
</dbReference>
<dbReference type="Pfam" id="PF23783">
    <property type="entry name" value="Zn_ribbon_TiaS"/>
    <property type="match status" value="1"/>
</dbReference>
<evidence type="ECO:0000256" key="4">
    <source>
        <dbReference type="ARBA" id="ARBA00022741"/>
    </source>
</evidence>
<dbReference type="Gene3D" id="3.90.600.20">
    <property type="match status" value="1"/>
</dbReference>
<dbReference type="GO" id="GO:0005737">
    <property type="term" value="C:cytoplasm"/>
    <property type="evidence" value="ECO:0007669"/>
    <property type="project" value="UniProtKB-SubCell"/>
</dbReference>
<evidence type="ECO:0000259" key="8">
    <source>
        <dbReference type="Pfam" id="PF22641"/>
    </source>
</evidence>
<dbReference type="PANTHER" id="PTHR40705:SF1">
    <property type="entry name" value="TRNA(ILE2) 2-AGMATINYLCYTIDINE SYNTHETASE TIAS"/>
    <property type="match status" value="1"/>
</dbReference>